<reference evidence="3 4" key="1">
    <citation type="submission" date="2011-02" db="EMBL/GenBank/DDBJ databases">
        <title>The Genome Sequence of Sphaeroforma arctica JP610.</title>
        <authorList>
            <consortium name="The Broad Institute Genome Sequencing Platform"/>
            <person name="Russ C."/>
            <person name="Cuomo C."/>
            <person name="Young S.K."/>
            <person name="Zeng Q."/>
            <person name="Gargeya S."/>
            <person name="Alvarado L."/>
            <person name="Berlin A."/>
            <person name="Chapman S.B."/>
            <person name="Chen Z."/>
            <person name="Freedman E."/>
            <person name="Gellesch M."/>
            <person name="Goldberg J."/>
            <person name="Griggs A."/>
            <person name="Gujja S."/>
            <person name="Heilman E."/>
            <person name="Heiman D."/>
            <person name="Howarth C."/>
            <person name="Mehta T."/>
            <person name="Neiman D."/>
            <person name="Pearson M."/>
            <person name="Roberts A."/>
            <person name="Saif S."/>
            <person name="Shea T."/>
            <person name="Shenoy N."/>
            <person name="Sisk P."/>
            <person name="Stolte C."/>
            <person name="Sykes S."/>
            <person name="White J."/>
            <person name="Yandava C."/>
            <person name="Burger G."/>
            <person name="Gray M.W."/>
            <person name="Holland P.W.H."/>
            <person name="King N."/>
            <person name="Lang F.B.F."/>
            <person name="Roger A.J."/>
            <person name="Ruiz-Trillo I."/>
            <person name="Haas B."/>
            <person name="Nusbaum C."/>
            <person name="Birren B."/>
        </authorList>
    </citation>
    <scope>NUCLEOTIDE SEQUENCE [LARGE SCALE GENOMIC DNA]</scope>
    <source>
        <strain evidence="3 4">JP610</strain>
    </source>
</reference>
<gene>
    <name evidence="3" type="ORF">SARC_12769</name>
</gene>
<feature type="compositionally biased region" description="Basic and acidic residues" evidence="2">
    <location>
        <begin position="101"/>
        <end position="119"/>
    </location>
</feature>
<dbReference type="AlphaFoldDB" id="A0A0L0FD43"/>
<dbReference type="EMBL" id="KQ244167">
    <property type="protein sequence ID" value="KNC74689.1"/>
    <property type="molecule type" value="Genomic_DNA"/>
</dbReference>
<keyword evidence="1" id="KW-0175">Coiled coil</keyword>
<evidence type="ECO:0000313" key="4">
    <source>
        <dbReference type="Proteomes" id="UP000054560"/>
    </source>
</evidence>
<feature type="non-terminal residue" evidence="3">
    <location>
        <position position="1"/>
    </location>
</feature>
<feature type="region of interest" description="Disordered" evidence="2">
    <location>
        <begin position="52"/>
        <end position="119"/>
    </location>
</feature>
<protein>
    <submittedName>
        <fullName evidence="3">Uncharacterized protein</fullName>
    </submittedName>
</protein>
<evidence type="ECO:0000313" key="3">
    <source>
        <dbReference type="EMBL" id="KNC74689.1"/>
    </source>
</evidence>
<accession>A0A0L0FD43</accession>
<feature type="coiled-coil region" evidence="1">
    <location>
        <begin position="25"/>
        <end position="52"/>
    </location>
</feature>
<dbReference type="GeneID" id="25913273"/>
<feature type="compositionally biased region" description="Polar residues" evidence="2">
    <location>
        <begin position="52"/>
        <end position="82"/>
    </location>
</feature>
<evidence type="ECO:0000256" key="2">
    <source>
        <dbReference type="SAM" id="MobiDB-lite"/>
    </source>
</evidence>
<sequence>ERWKVKFDEQDEEMHVQVAARKTMTMQMSELLNEKEDEIDILKRKMMRQASMLSQASLQLQNTDHSPVIQRKNSSLSQQESGLSVYEDDGHETQSGVRNSVHNDEPSRQSDSKEISENT</sequence>
<keyword evidence="4" id="KW-1185">Reference proteome</keyword>
<dbReference type="Proteomes" id="UP000054560">
    <property type="component" value="Unassembled WGS sequence"/>
</dbReference>
<organism evidence="3 4">
    <name type="scientific">Sphaeroforma arctica JP610</name>
    <dbReference type="NCBI Taxonomy" id="667725"/>
    <lineage>
        <taxon>Eukaryota</taxon>
        <taxon>Ichthyosporea</taxon>
        <taxon>Ichthyophonida</taxon>
        <taxon>Sphaeroforma</taxon>
    </lineage>
</organism>
<name>A0A0L0FD43_9EUKA</name>
<dbReference type="RefSeq" id="XP_014148591.1">
    <property type="nucleotide sequence ID" value="XM_014293116.1"/>
</dbReference>
<evidence type="ECO:0000256" key="1">
    <source>
        <dbReference type="SAM" id="Coils"/>
    </source>
</evidence>
<proteinExistence type="predicted"/>